<name>A0A6G1DBE9_9ORYZ</name>
<organism evidence="5 6">
    <name type="scientific">Oryza meyeriana var. granulata</name>
    <dbReference type="NCBI Taxonomy" id="110450"/>
    <lineage>
        <taxon>Eukaryota</taxon>
        <taxon>Viridiplantae</taxon>
        <taxon>Streptophyta</taxon>
        <taxon>Embryophyta</taxon>
        <taxon>Tracheophyta</taxon>
        <taxon>Spermatophyta</taxon>
        <taxon>Magnoliopsida</taxon>
        <taxon>Liliopsida</taxon>
        <taxon>Poales</taxon>
        <taxon>Poaceae</taxon>
        <taxon>BOP clade</taxon>
        <taxon>Oryzoideae</taxon>
        <taxon>Oryzeae</taxon>
        <taxon>Oryzinae</taxon>
        <taxon>Oryza</taxon>
        <taxon>Oryza meyeriana</taxon>
    </lineage>
</organism>
<dbReference type="OrthoDB" id="668183at2759"/>
<evidence type="ECO:0000313" key="5">
    <source>
        <dbReference type="EMBL" id="KAF0909063.1"/>
    </source>
</evidence>
<feature type="domain" description="Protein kinase" evidence="4">
    <location>
        <begin position="1"/>
        <end position="278"/>
    </location>
</feature>
<dbReference type="PROSITE" id="PS50011">
    <property type="entry name" value="PROTEIN_KINASE_DOM"/>
    <property type="match status" value="1"/>
</dbReference>
<dbReference type="SMART" id="SM00220">
    <property type="entry name" value="S_TKc"/>
    <property type="match status" value="1"/>
</dbReference>
<keyword evidence="2" id="KW-0067">ATP-binding</keyword>
<dbReference type="AlphaFoldDB" id="A0A6G1DBE9"/>
<dbReference type="InterPro" id="IPR011009">
    <property type="entry name" value="Kinase-like_dom_sf"/>
</dbReference>
<dbReference type="Pfam" id="PF00069">
    <property type="entry name" value="Pkinase"/>
    <property type="match status" value="1"/>
</dbReference>
<dbReference type="PROSITE" id="PS00109">
    <property type="entry name" value="PROTEIN_KINASE_TYR"/>
    <property type="match status" value="1"/>
</dbReference>
<dbReference type="InterPro" id="IPR045274">
    <property type="entry name" value="WAK-like"/>
</dbReference>
<evidence type="ECO:0000256" key="1">
    <source>
        <dbReference type="ARBA" id="ARBA00022741"/>
    </source>
</evidence>
<dbReference type="EMBL" id="SPHZ02000007">
    <property type="protein sequence ID" value="KAF0909063.1"/>
    <property type="molecule type" value="Genomic_DNA"/>
</dbReference>
<reference evidence="5 6" key="1">
    <citation type="submission" date="2019-11" db="EMBL/GenBank/DDBJ databases">
        <title>Whole genome sequence of Oryza granulata.</title>
        <authorList>
            <person name="Li W."/>
        </authorList>
    </citation>
    <scope>NUCLEOTIDE SEQUENCE [LARGE SCALE GENOMIC DNA]</scope>
    <source>
        <strain evidence="6">cv. Menghai</strain>
        <tissue evidence="5">Leaf</tissue>
    </source>
</reference>
<dbReference type="GO" id="GO:0004674">
    <property type="term" value="F:protein serine/threonine kinase activity"/>
    <property type="evidence" value="ECO:0007669"/>
    <property type="project" value="TreeGrafter"/>
</dbReference>
<evidence type="ECO:0000313" key="6">
    <source>
        <dbReference type="Proteomes" id="UP000479710"/>
    </source>
</evidence>
<dbReference type="GO" id="GO:0007166">
    <property type="term" value="P:cell surface receptor signaling pathway"/>
    <property type="evidence" value="ECO:0007669"/>
    <property type="project" value="InterPro"/>
</dbReference>
<dbReference type="PANTHER" id="PTHR27005">
    <property type="entry name" value="WALL-ASSOCIATED RECEPTOR KINASE-LIKE 21"/>
    <property type="match status" value="1"/>
</dbReference>
<evidence type="ECO:0000256" key="3">
    <source>
        <dbReference type="SAM" id="MobiDB-lite"/>
    </source>
</evidence>
<gene>
    <name evidence="5" type="ORF">E2562_030815</name>
</gene>
<dbReference type="Gene3D" id="1.10.510.10">
    <property type="entry name" value="Transferase(Phosphotransferase) domain 1"/>
    <property type="match status" value="1"/>
</dbReference>
<dbReference type="Proteomes" id="UP000479710">
    <property type="component" value="Unassembled WGS sequence"/>
</dbReference>
<sequence>MNDAPAGALLRPESVDAARVYELTRSSPKAGAAVRVAHAGAGPDLAVAATSIILLNKTRDTAKEVLAKADIDPNVRCFTRRQMKRITNNYGTVLGKRDTPMLVNEFVPNEIAVGAAQGLVHLHSCDVVHGDVRTANILLDDFSELELEVPGINTFPAKIAGFGTAKLLSMDKAQYARFLTENVCYMDPQFLKTGVMAKENDVYGFGMVLVELLTQERIEMHDVNTLLEEECGDLASYHVKEIKEIASKCLAPKVTEASNGRGGRMPSCSVERSTRWSL</sequence>
<dbReference type="InterPro" id="IPR000719">
    <property type="entry name" value="Prot_kinase_dom"/>
</dbReference>
<dbReference type="GO" id="GO:0005524">
    <property type="term" value="F:ATP binding"/>
    <property type="evidence" value="ECO:0007669"/>
    <property type="project" value="UniProtKB-KW"/>
</dbReference>
<proteinExistence type="predicted"/>
<keyword evidence="1" id="KW-0547">Nucleotide-binding</keyword>
<evidence type="ECO:0000259" key="4">
    <source>
        <dbReference type="PROSITE" id="PS50011"/>
    </source>
</evidence>
<evidence type="ECO:0000256" key="2">
    <source>
        <dbReference type="ARBA" id="ARBA00022840"/>
    </source>
</evidence>
<feature type="region of interest" description="Disordered" evidence="3">
    <location>
        <begin position="256"/>
        <end position="278"/>
    </location>
</feature>
<keyword evidence="6" id="KW-1185">Reference proteome</keyword>
<dbReference type="GO" id="GO:0005886">
    <property type="term" value="C:plasma membrane"/>
    <property type="evidence" value="ECO:0007669"/>
    <property type="project" value="TreeGrafter"/>
</dbReference>
<protein>
    <recommendedName>
        <fullName evidence="4">Protein kinase domain-containing protein</fullName>
    </recommendedName>
</protein>
<dbReference type="SUPFAM" id="SSF56112">
    <property type="entry name" value="Protein kinase-like (PK-like)"/>
    <property type="match status" value="1"/>
</dbReference>
<comment type="caution">
    <text evidence="5">The sequence shown here is derived from an EMBL/GenBank/DDBJ whole genome shotgun (WGS) entry which is preliminary data.</text>
</comment>
<dbReference type="PANTHER" id="PTHR27005:SF283">
    <property type="entry name" value="OS02G0633066 PROTEIN"/>
    <property type="match status" value="1"/>
</dbReference>
<dbReference type="InterPro" id="IPR008266">
    <property type="entry name" value="Tyr_kinase_AS"/>
</dbReference>
<accession>A0A6G1DBE9</accession>